<evidence type="ECO:0000256" key="3">
    <source>
        <dbReference type="ARBA" id="ARBA00022475"/>
    </source>
</evidence>
<evidence type="ECO:0000313" key="11">
    <source>
        <dbReference type="EMBL" id="NKX43230.1"/>
    </source>
</evidence>
<feature type="transmembrane region" description="Helical" evidence="9">
    <location>
        <begin position="199"/>
        <end position="219"/>
    </location>
</feature>
<comment type="catalytic activity">
    <reaction evidence="9">
        <text>N-terminal S-1,2-diacyl-sn-glyceryl-L-cysteinyl-[lipoprotein] + a glycerophospholipid = N-acyl-S-1,2-diacyl-sn-glyceryl-L-cysteinyl-[lipoprotein] + a 2-acyl-sn-glycero-3-phospholipid + H(+)</text>
        <dbReference type="Rhea" id="RHEA:48228"/>
        <dbReference type="Rhea" id="RHEA-COMP:14681"/>
        <dbReference type="Rhea" id="RHEA-COMP:14684"/>
        <dbReference type="ChEBI" id="CHEBI:15378"/>
        <dbReference type="ChEBI" id="CHEBI:136912"/>
        <dbReference type="ChEBI" id="CHEBI:140656"/>
        <dbReference type="ChEBI" id="CHEBI:140657"/>
        <dbReference type="ChEBI" id="CHEBI:140660"/>
        <dbReference type="EC" id="2.3.1.269"/>
    </reaction>
</comment>
<comment type="similarity">
    <text evidence="2 9">Belongs to the CN hydrolase family. Apolipoprotein N-acyltransferase subfamily.</text>
</comment>
<dbReference type="RefSeq" id="WP_168621613.1">
    <property type="nucleotide sequence ID" value="NZ_JAAZQQ010000001.1"/>
</dbReference>
<keyword evidence="3 9" id="KW-1003">Cell membrane</keyword>
<dbReference type="GO" id="GO:0042158">
    <property type="term" value="P:lipoprotein biosynthetic process"/>
    <property type="evidence" value="ECO:0007669"/>
    <property type="project" value="UniProtKB-UniRule"/>
</dbReference>
<dbReference type="CDD" id="cd07571">
    <property type="entry name" value="ALP_N-acyl_transferase"/>
    <property type="match status" value="1"/>
</dbReference>
<dbReference type="UniPathway" id="UPA00666"/>
<evidence type="ECO:0000256" key="1">
    <source>
        <dbReference type="ARBA" id="ARBA00004651"/>
    </source>
</evidence>
<evidence type="ECO:0000256" key="4">
    <source>
        <dbReference type="ARBA" id="ARBA00022679"/>
    </source>
</evidence>
<dbReference type="HAMAP" id="MF_01148">
    <property type="entry name" value="Lnt"/>
    <property type="match status" value="1"/>
</dbReference>
<dbReference type="Pfam" id="PF00795">
    <property type="entry name" value="CN_hydrolase"/>
    <property type="match status" value="1"/>
</dbReference>
<proteinExistence type="inferred from homology"/>
<feature type="transmembrane region" description="Helical" evidence="9">
    <location>
        <begin position="20"/>
        <end position="36"/>
    </location>
</feature>
<evidence type="ECO:0000256" key="8">
    <source>
        <dbReference type="ARBA" id="ARBA00023315"/>
    </source>
</evidence>
<dbReference type="InterPro" id="IPR036526">
    <property type="entry name" value="C-N_Hydrolase_sf"/>
</dbReference>
<dbReference type="NCBIfam" id="TIGR00546">
    <property type="entry name" value="lnt"/>
    <property type="match status" value="1"/>
</dbReference>
<evidence type="ECO:0000256" key="2">
    <source>
        <dbReference type="ARBA" id="ARBA00010065"/>
    </source>
</evidence>
<evidence type="ECO:0000256" key="6">
    <source>
        <dbReference type="ARBA" id="ARBA00022989"/>
    </source>
</evidence>
<evidence type="ECO:0000256" key="7">
    <source>
        <dbReference type="ARBA" id="ARBA00023136"/>
    </source>
</evidence>
<feature type="transmembrane region" description="Helical" evidence="9">
    <location>
        <begin position="489"/>
        <end position="506"/>
    </location>
</feature>
<dbReference type="GO" id="GO:0016410">
    <property type="term" value="F:N-acyltransferase activity"/>
    <property type="evidence" value="ECO:0007669"/>
    <property type="project" value="UniProtKB-UniRule"/>
</dbReference>
<sequence length="516" mass="53295">MTHPTAAPGRIGSLSPRARLALAAVAGAAAALGLAPFDLWPLGLAGFAGVLLLAGVAPTPRRAALTAWVGATAYFGVALHWIVEPFLVDVARHGWMAPFALVFMAGGLALFWLGPGWIAARAVPDRPGLRVALLAGLVVLAEAARGVVLTGFPWAQPGHVLIGSPLLALSALAGPQGLTLIVMGVAAGIAAALLAGRRVLAGGLLAAPILAALLALAVVPEAPAPGPDAPVVRLVQPNAPQHLKWREDLIPVFFQRALDLTAAAPDGPAPALVLWPETTLPVLLERSDAARARIAEAAQGAQVLLGGQRFEGFRARNTSALLAPDGRIAQVYDKHHLVPFGEYMPGGTAAEALGLRGVAEVLAGGYSPGDGPALIALGGGLGTAFPMICYEAIFPGYIRQVDRPDWMAHLTNDAWFGSFSGPFQHLALARLRAAEQGLPVLRAANTGVSAVIDARGRVVAALPLNTAGQLDARLPPPLPPTVYARTGDWPVLLLAFLATGAALLAGRWRRPLRPKA</sequence>
<evidence type="ECO:0000313" key="12">
    <source>
        <dbReference type="Proteomes" id="UP000526408"/>
    </source>
</evidence>
<dbReference type="AlphaFoldDB" id="A0A7X6JW11"/>
<dbReference type="InterPro" id="IPR003010">
    <property type="entry name" value="C-N_Hydrolase"/>
</dbReference>
<dbReference type="InterPro" id="IPR045378">
    <property type="entry name" value="LNT_N"/>
</dbReference>
<dbReference type="Proteomes" id="UP000526408">
    <property type="component" value="Unassembled WGS sequence"/>
</dbReference>
<keyword evidence="7 9" id="KW-0472">Membrane</keyword>
<gene>
    <name evidence="9 11" type="primary">lnt</name>
    <name evidence="11" type="ORF">HCU73_01395</name>
</gene>
<protein>
    <recommendedName>
        <fullName evidence="9">Apolipoprotein N-acyltransferase</fullName>
        <shortName evidence="9">ALP N-acyltransferase</shortName>
        <ecNumber evidence="9">2.3.1.269</ecNumber>
    </recommendedName>
</protein>
<comment type="subcellular location">
    <subcellularLocation>
        <location evidence="1 9">Cell membrane</location>
        <topology evidence="1 9">Multi-pass membrane protein</topology>
    </subcellularLocation>
</comment>
<keyword evidence="6 9" id="KW-1133">Transmembrane helix</keyword>
<dbReference type="EC" id="2.3.1.269" evidence="9"/>
<feature type="transmembrane region" description="Helical" evidence="9">
    <location>
        <begin position="131"/>
        <end position="154"/>
    </location>
</feature>
<feature type="transmembrane region" description="Helical" evidence="9">
    <location>
        <begin position="166"/>
        <end position="192"/>
    </location>
</feature>
<keyword evidence="12" id="KW-1185">Reference proteome</keyword>
<dbReference type="PANTHER" id="PTHR38686">
    <property type="entry name" value="APOLIPOPROTEIN N-ACYLTRANSFERASE"/>
    <property type="match status" value="1"/>
</dbReference>
<keyword evidence="11" id="KW-0449">Lipoprotein</keyword>
<comment type="function">
    <text evidence="9">Catalyzes the phospholipid dependent N-acylation of the N-terminal cysteine of apolipoprotein, the last step in lipoprotein maturation.</text>
</comment>
<evidence type="ECO:0000256" key="9">
    <source>
        <dbReference type="HAMAP-Rule" id="MF_01148"/>
    </source>
</evidence>
<dbReference type="PANTHER" id="PTHR38686:SF1">
    <property type="entry name" value="APOLIPOPROTEIN N-ACYLTRANSFERASE"/>
    <property type="match status" value="1"/>
</dbReference>
<feature type="transmembrane region" description="Helical" evidence="9">
    <location>
        <begin position="95"/>
        <end position="119"/>
    </location>
</feature>
<accession>A0A7X6JW11</accession>
<dbReference type="SUPFAM" id="SSF56317">
    <property type="entry name" value="Carbon-nitrogen hydrolase"/>
    <property type="match status" value="1"/>
</dbReference>
<feature type="transmembrane region" description="Helical" evidence="9">
    <location>
        <begin position="42"/>
        <end position="58"/>
    </location>
</feature>
<dbReference type="PROSITE" id="PS50263">
    <property type="entry name" value="CN_HYDROLASE"/>
    <property type="match status" value="1"/>
</dbReference>
<dbReference type="EMBL" id="JAAZQQ010000001">
    <property type="protein sequence ID" value="NKX43230.1"/>
    <property type="molecule type" value="Genomic_DNA"/>
</dbReference>
<feature type="transmembrane region" description="Helical" evidence="9">
    <location>
        <begin position="65"/>
        <end position="83"/>
    </location>
</feature>
<comment type="caution">
    <text evidence="11">The sequence shown here is derived from an EMBL/GenBank/DDBJ whole genome shotgun (WGS) entry which is preliminary data.</text>
</comment>
<keyword evidence="8 9" id="KW-0012">Acyltransferase</keyword>
<dbReference type="GO" id="GO:0005886">
    <property type="term" value="C:plasma membrane"/>
    <property type="evidence" value="ECO:0007669"/>
    <property type="project" value="UniProtKB-SubCell"/>
</dbReference>
<keyword evidence="5 9" id="KW-0812">Transmembrane</keyword>
<reference evidence="11 12" key="1">
    <citation type="submission" date="2020-04" db="EMBL/GenBank/DDBJ databases">
        <authorList>
            <person name="Yoon J."/>
        </authorList>
    </citation>
    <scope>NUCLEOTIDE SEQUENCE [LARGE SCALE GENOMIC DNA]</scope>
    <source>
        <strain evidence="11 12">KMU-115</strain>
    </source>
</reference>
<dbReference type="Gene3D" id="3.60.110.10">
    <property type="entry name" value="Carbon-nitrogen hydrolase"/>
    <property type="match status" value="1"/>
</dbReference>
<name>A0A7X6JW11_9RHOB</name>
<evidence type="ECO:0000256" key="5">
    <source>
        <dbReference type="ARBA" id="ARBA00022692"/>
    </source>
</evidence>
<comment type="pathway">
    <text evidence="9">Protein modification; lipoprotein biosynthesis (N-acyl transfer).</text>
</comment>
<feature type="domain" description="CN hydrolase" evidence="10">
    <location>
        <begin position="235"/>
        <end position="476"/>
    </location>
</feature>
<keyword evidence="4 9" id="KW-0808">Transferase</keyword>
<dbReference type="Pfam" id="PF20154">
    <property type="entry name" value="LNT_N"/>
    <property type="match status" value="1"/>
</dbReference>
<evidence type="ECO:0000259" key="10">
    <source>
        <dbReference type="PROSITE" id="PS50263"/>
    </source>
</evidence>
<dbReference type="InterPro" id="IPR004563">
    <property type="entry name" value="Apolipo_AcylTrfase"/>
</dbReference>
<organism evidence="11 12">
    <name type="scientific">Roseicyclus persicicus</name>
    <dbReference type="NCBI Taxonomy" id="2650661"/>
    <lineage>
        <taxon>Bacteria</taxon>
        <taxon>Pseudomonadati</taxon>
        <taxon>Pseudomonadota</taxon>
        <taxon>Alphaproteobacteria</taxon>
        <taxon>Rhodobacterales</taxon>
        <taxon>Roseobacteraceae</taxon>
        <taxon>Roseicyclus</taxon>
    </lineage>
</organism>